<dbReference type="InterPro" id="IPR036390">
    <property type="entry name" value="WH_DNA-bd_sf"/>
</dbReference>
<evidence type="ECO:0000313" key="3">
    <source>
        <dbReference type="Proteomes" id="UP001198242"/>
    </source>
</evidence>
<dbReference type="Pfam" id="PF08279">
    <property type="entry name" value="HTH_11"/>
    <property type="match status" value="1"/>
</dbReference>
<dbReference type="Gene3D" id="1.10.10.10">
    <property type="entry name" value="Winged helix-like DNA-binding domain superfamily/Winged helix DNA-binding domain"/>
    <property type="match status" value="1"/>
</dbReference>
<name>A0AAE3J9G9_9FIRM</name>
<evidence type="ECO:0000259" key="1">
    <source>
        <dbReference type="Pfam" id="PF08279"/>
    </source>
</evidence>
<dbReference type="AlphaFoldDB" id="A0AAE3J9G9"/>
<comment type="caution">
    <text evidence="2">The sequence shown here is derived from an EMBL/GenBank/DDBJ whole genome shotgun (WGS) entry which is preliminary data.</text>
</comment>
<dbReference type="RefSeq" id="WP_022229116.1">
    <property type="nucleotide sequence ID" value="NZ_JAJEQM010000007.1"/>
</dbReference>
<proteinExistence type="predicted"/>
<protein>
    <submittedName>
        <fullName evidence="2">HTH domain-containing protein</fullName>
    </submittedName>
</protein>
<gene>
    <name evidence="2" type="ORF">LKE05_06275</name>
</gene>
<dbReference type="InterPro" id="IPR013196">
    <property type="entry name" value="HTH_11"/>
</dbReference>
<accession>A0AAE3J9G9</accession>
<organism evidence="2 3">
    <name type="scientific">Hominilimicola fabiformis</name>
    <dbReference type="NCBI Taxonomy" id="2885356"/>
    <lineage>
        <taxon>Bacteria</taxon>
        <taxon>Bacillati</taxon>
        <taxon>Bacillota</taxon>
        <taxon>Clostridia</taxon>
        <taxon>Eubacteriales</taxon>
        <taxon>Oscillospiraceae</taxon>
        <taxon>Hominilimicola</taxon>
    </lineage>
</organism>
<dbReference type="SUPFAM" id="SSF46785">
    <property type="entry name" value="Winged helix' DNA-binding domain"/>
    <property type="match status" value="1"/>
</dbReference>
<dbReference type="InterPro" id="IPR036388">
    <property type="entry name" value="WH-like_DNA-bd_sf"/>
</dbReference>
<reference evidence="2 3" key="1">
    <citation type="submission" date="2021-10" db="EMBL/GenBank/DDBJ databases">
        <title>Anaerobic single-cell dispensing facilitates the cultivation of human gut bacteria.</title>
        <authorList>
            <person name="Afrizal A."/>
        </authorList>
    </citation>
    <scope>NUCLEOTIDE SEQUENCE [LARGE SCALE GENOMIC DNA]</scope>
    <source>
        <strain evidence="2 3">CLA-AA-H232</strain>
    </source>
</reference>
<dbReference type="Proteomes" id="UP001198242">
    <property type="component" value="Unassembled WGS sequence"/>
</dbReference>
<evidence type="ECO:0000313" key="2">
    <source>
        <dbReference type="EMBL" id="MCC2210396.1"/>
    </source>
</evidence>
<feature type="domain" description="Helix-turn-helix type 11" evidence="1">
    <location>
        <begin position="10"/>
        <end position="61"/>
    </location>
</feature>
<keyword evidence="3" id="KW-1185">Reference proteome</keyword>
<sequence>MKDKLSAFERRLEILFLLNKCKETTAVELAYYFAVSKDTIFRDVDFLNRYAPIYTKRGMFGGIFINDESRKNLLLYLSDDEEKLLKKLSANLDDTAKYYINNILNKYSKPRIGT</sequence>
<dbReference type="EMBL" id="JAJEQM010000007">
    <property type="protein sequence ID" value="MCC2210396.1"/>
    <property type="molecule type" value="Genomic_DNA"/>
</dbReference>